<gene>
    <name evidence="2" type="ORF">CLV99_4015</name>
</gene>
<dbReference type="AlphaFoldDB" id="A0A4R6WCN1"/>
<keyword evidence="3" id="KW-1185">Reference proteome</keyword>
<name>A0A4R6WCN1_9SPHI</name>
<evidence type="ECO:0000256" key="1">
    <source>
        <dbReference type="SAM" id="SignalP"/>
    </source>
</evidence>
<evidence type="ECO:0000313" key="3">
    <source>
        <dbReference type="Proteomes" id="UP000295292"/>
    </source>
</evidence>
<feature type="chain" id="PRO_5020929567" evidence="1">
    <location>
        <begin position="25"/>
        <end position="328"/>
    </location>
</feature>
<dbReference type="Proteomes" id="UP000295292">
    <property type="component" value="Unassembled WGS sequence"/>
</dbReference>
<accession>A0A4R6WCN1</accession>
<feature type="signal peptide" evidence="1">
    <location>
        <begin position="1"/>
        <end position="24"/>
    </location>
</feature>
<organism evidence="2 3">
    <name type="scientific">Sphingobacterium yanglingense</name>
    <dbReference type="NCBI Taxonomy" id="1437280"/>
    <lineage>
        <taxon>Bacteria</taxon>
        <taxon>Pseudomonadati</taxon>
        <taxon>Bacteroidota</taxon>
        <taxon>Sphingobacteriia</taxon>
        <taxon>Sphingobacteriales</taxon>
        <taxon>Sphingobacteriaceae</taxon>
        <taxon>Sphingobacterium</taxon>
    </lineage>
</organism>
<comment type="caution">
    <text evidence="2">The sequence shown here is derived from an EMBL/GenBank/DDBJ whole genome shotgun (WGS) entry which is preliminary data.</text>
</comment>
<dbReference type="PROSITE" id="PS51257">
    <property type="entry name" value="PROKAR_LIPOPROTEIN"/>
    <property type="match status" value="1"/>
</dbReference>
<sequence length="328" mass="35838">MKRTFTFKTLAVLLCASFIATSCKNDGIETEIAGPSAAAFKEMRAQSLQDLTQTKTFKAEDGVVFTSSKGAKVTIHPNCLRDASNNLVSGDVALSFVEIYDRGNMVMTNKPVMGKDASGNLLPLVTGGEYNIQVKQGDKVLKPGCTFSVTVPAANTGGLDMDMKLWKGNINEAGDLVWEEVNPEGQGKEAGIGPNTETARYDIWGDSFGWANVDRFYNDARPKTQIKVVVPAEYNKENSGVFLAYEGEPNVLALLDTYDSKDHFFSEHYGFVPVGLNLHIVFVSESNGAVAYAIRKVKIEDKGVITIGKEEIKRETKSNLVNMINNLK</sequence>
<protein>
    <submittedName>
        <fullName evidence="2">Uncharacterized protein</fullName>
    </submittedName>
</protein>
<proteinExistence type="predicted"/>
<reference evidence="2 3" key="1">
    <citation type="submission" date="2019-03" db="EMBL/GenBank/DDBJ databases">
        <title>Genomic Encyclopedia of Archaeal and Bacterial Type Strains, Phase II (KMG-II): from individual species to whole genera.</title>
        <authorList>
            <person name="Goeker M."/>
        </authorList>
    </citation>
    <scope>NUCLEOTIDE SEQUENCE [LARGE SCALE GENOMIC DNA]</scope>
    <source>
        <strain evidence="2 3">DSM 28353</strain>
    </source>
</reference>
<dbReference type="OrthoDB" id="1488726at2"/>
<keyword evidence="1" id="KW-0732">Signal</keyword>
<dbReference type="EMBL" id="SNYV01000017">
    <property type="protein sequence ID" value="TDQ75410.1"/>
    <property type="molecule type" value="Genomic_DNA"/>
</dbReference>
<dbReference type="RefSeq" id="WP_133586170.1">
    <property type="nucleotide sequence ID" value="NZ_SNYV01000017.1"/>
</dbReference>
<evidence type="ECO:0000313" key="2">
    <source>
        <dbReference type="EMBL" id="TDQ75410.1"/>
    </source>
</evidence>